<keyword evidence="3 7" id="KW-0349">Heme</keyword>
<dbReference type="Pfam" id="PF00067">
    <property type="entry name" value="p450"/>
    <property type="match status" value="1"/>
</dbReference>
<comment type="similarity">
    <text evidence="2 8">Belongs to the cytochrome P450 family.</text>
</comment>
<dbReference type="HOGENOM" id="CLU_001570_5_11_1"/>
<evidence type="ECO:0000256" key="2">
    <source>
        <dbReference type="ARBA" id="ARBA00010617"/>
    </source>
</evidence>
<protein>
    <submittedName>
        <fullName evidence="9">Putative cytochrome p450 protein</fullName>
    </submittedName>
</protein>
<dbReference type="InterPro" id="IPR001128">
    <property type="entry name" value="Cyt_P450"/>
</dbReference>
<evidence type="ECO:0000256" key="1">
    <source>
        <dbReference type="ARBA" id="ARBA00001971"/>
    </source>
</evidence>
<dbReference type="PROSITE" id="PS00086">
    <property type="entry name" value="CYTOCHROME_P450"/>
    <property type="match status" value="1"/>
</dbReference>
<dbReference type="GO" id="GO:0020037">
    <property type="term" value="F:heme binding"/>
    <property type="evidence" value="ECO:0007669"/>
    <property type="project" value="InterPro"/>
</dbReference>
<evidence type="ECO:0000256" key="3">
    <source>
        <dbReference type="ARBA" id="ARBA00022617"/>
    </source>
</evidence>
<dbReference type="OrthoDB" id="1470350at2759"/>
<dbReference type="Proteomes" id="UP000014074">
    <property type="component" value="Unassembled WGS sequence"/>
</dbReference>
<evidence type="ECO:0000256" key="8">
    <source>
        <dbReference type="RuleBase" id="RU000461"/>
    </source>
</evidence>
<evidence type="ECO:0000256" key="4">
    <source>
        <dbReference type="ARBA" id="ARBA00022723"/>
    </source>
</evidence>
<dbReference type="RefSeq" id="XP_007914964.1">
    <property type="nucleotide sequence ID" value="XM_007916773.1"/>
</dbReference>
<dbReference type="eggNOG" id="KOG0157">
    <property type="taxonomic scope" value="Eukaryota"/>
</dbReference>
<dbReference type="GeneID" id="19324639"/>
<keyword evidence="4 7" id="KW-0479">Metal-binding</keyword>
<dbReference type="PANTHER" id="PTHR24305">
    <property type="entry name" value="CYTOCHROME P450"/>
    <property type="match status" value="1"/>
</dbReference>
<evidence type="ECO:0000256" key="6">
    <source>
        <dbReference type="ARBA" id="ARBA00023033"/>
    </source>
</evidence>
<evidence type="ECO:0000313" key="10">
    <source>
        <dbReference type="Proteomes" id="UP000014074"/>
    </source>
</evidence>
<keyword evidence="8" id="KW-0560">Oxidoreductase</keyword>
<dbReference type="InterPro" id="IPR036396">
    <property type="entry name" value="Cyt_P450_sf"/>
</dbReference>
<comment type="cofactor">
    <cofactor evidence="1 7">
        <name>heme</name>
        <dbReference type="ChEBI" id="CHEBI:30413"/>
    </cofactor>
</comment>
<feature type="binding site" description="axial binding residue" evidence="7">
    <location>
        <position position="468"/>
    </location>
    <ligand>
        <name>heme</name>
        <dbReference type="ChEBI" id="CHEBI:30413"/>
    </ligand>
    <ligandPart>
        <name>Fe</name>
        <dbReference type="ChEBI" id="CHEBI:18248"/>
    </ligandPart>
</feature>
<dbReference type="GO" id="GO:0005506">
    <property type="term" value="F:iron ion binding"/>
    <property type="evidence" value="ECO:0007669"/>
    <property type="project" value="InterPro"/>
</dbReference>
<dbReference type="AlphaFoldDB" id="R8BLT3"/>
<evidence type="ECO:0000313" key="9">
    <source>
        <dbReference type="EMBL" id="EOO00297.1"/>
    </source>
</evidence>
<dbReference type="PANTHER" id="PTHR24305:SF166">
    <property type="entry name" value="CYTOCHROME P450 12A4, MITOCHONDRIAL-RELATED"/>
    <property type="match status" value="1"/>
</dbReference>
<dbReference type="InterPro" id="IPR002403">
    <property type="entry name" value="Cyt_P450_E_grp-IV"/>
</dbReference>
<evidence type="ECO:0000256" key="5">
    <source>
        <dbReference type="ARBA" id="ARBA00023004"/>
    </source>
</evidence>
<keyword evidence="6 8" id="KW-0503">Monooxygenase</keyword>
<dbReference type="GO" id="GO:0016705">
    <property type="term" value="F:oxidoreductase activity, acting on paired donors, with incorporation or reduction of molecular oxygen"/>
    <property type="evidence" value="ECO:0007669"/>
    <property type="project" value="InterPro"/>
</dbReference>
<dbReference type="PRINTS" id="PR00465">
    <property type="entry name" value="EP450IV"/>
</dbReference>
<keyword evidence="5 7" id="KW-0408">Iron</keyword>
<dbReference type="SUPFAM" id="SSF48264">
    <property type="entry name" value="Cytochrome P450"/>
    <property type="match status" value="1"/>
</dbReference>
<dbReference type="Gene3D" id="1.10.630.10">
    <property type="entry name" value="Cytochrome P450"/>
    <property type="match status" value="1"/>
</dbReference>
<reference evidence="10" key="1">
    <citation type="journal article" date="2013" name="Genome Announc.">
        <title>Draft genome sequence of the ascomycete Phaeoacremonium aleophilum strain UCR-PA7, a causal agent of the esca disease complex in grapevines.</title>
        <authorList>
            <person name="Blanco-Ulate B."/>
            <person name="Rolshausen P."/>
            <person name="Cantu D."/>
        </authorList>
    </citation>
    <scope>NUCLEOTIDE SEQUENCE [LARGE SCALE GENOMIC DNA]</scope>
    <source>
        <strain evidence="10">UCR-PA7</strain>
    </source>
</reference>
<sequence>MGAASLATASVVGAVLFYSKLSGSSYPSLLLYLGAASLAEIAVYVVYHSLNTPFVLGNLVPFLAEPWGFPLARWQKAIPTTKSGFYRVFLGPFDYLIPKSSQAVTAVMSQPYVFEKPAAVRDGLVVSLGVGLVAAEGDQHRKQKKLLTPIFGLSRNRRLVPQMWAKAQVFGQKLEEMVKEAGGPTVILVHPLTMAATLDVIGSTTLGTDFDSIRYPDQPILQAYQKVFPSLENQNAFERFVGATLPAIISPHVLFKVPLRPIREFHQGMAMLKEYCTNQIRLKKKEIDAGGADDVELREKDILSAIIASGLTDENELLSHLLTILAAGHESTAITLAWALFKLAQNQDVQEKLRAEIRESLPHMASEVPTLDEINGMKYLRCFLMEVFRLYPAFPSMMREAARPTTVGDLQIPKGKHIMVSPYAVNRSPELWGNDADEFRVERWEESYNGGAKTSQAFLTFSSGPRICIGKDFATISLKGITLQSRKALR</sequence>
<proteinExistence type="inferred from homology"/>
<dbReference type="KEGG" id="tmn:UCRPA7_4211"/>
<dbReference type="InterPro" id="IPR017972">
    <property type="entry name" value="Cyt_P450_CS"/>
</dbReference>
<dbReference type="PRINTS" id="PR00385">
    <property type="entry name" value="P450"/>
</dbReference>
<keyword evidence="10" id="KW-1185">Reference proteome</keyword>
<dbReference type="GO" id="GO:0004497">
    <property type="term" value="F:monooxygenase activity"/>
    <property type="evidence" value="ECO:0007669"/>
    <property type="project" value="UniProtKB-KW"/>
</dbReference>
<accession>R8BLT3</accession>
<name>R8BLT3_PHAM7</name>
<evidence type="ECO:0000256" key="7">
    <source>
        <dbReference type="PIRSR" id="PIRSR602403-1"/>
    </source>
</evidence>
<organism evidence="9 10">
    <name type="scientific">Phaeoacremonium minimum (strain UCR-PA7)</name>
    <name type="common">Esca disease fungus</name>
    <name type="synonym">Togninia minima</name>
    <dbReference type="NCBI Taxonomy" id="1286976"/>
    <lineage>
        <taxon>Eukaryota</taxon>
        <taxon>Fungi</taxon>
        <taxon>Dikarya</taxon>
        <taxon>Ascomycota</taxon>
        <taxon>Pezizomycotina</taxon>
        <taxon>Sordariomycetes</taxon>
        <taxon>Sordariomycetidae</taxon>
        <taxon>Togniniales</taxon>
        <taxon>Togniniaceae</taxon>
        <taxon>Phaeoacremonium</taxon>
    </lineage>
</organism>
<gene>
    <name evidence="9" type="ORF">UCRPA7_4211</name>
</gene>
<dbReference type="EMBL" id="KB933100">
    <property type="protein sequence ID" value="EOO00297.1"/>
    <property type="molecule type" value="Genomic_DNA"/>
</dbReference>
<dbReference type="InterPro" id="IPR050121">
    <property type="entry name" value="Cytochrome_P450_monoxygenase"/>
</dbReference>